<dbReference type="SUPFAM" id="SSF56672">
    <property type="entry name" value="DNA/RNA polymerases"/>
    <property type="match status" value="1"/>
</dbReference>
<dbReference type="PANTHER" id="PTHR33067">
    <property type="entry name" value="RNA-DIRECTED DNA POLYMERASE-RELATED"/>
    <property type="match status" value="1"/>
</dbReference>
<name>A0A6L2KM85_TANCI</name>
<reference evidence="9" key="1">
    <citation type="journal article" date="2019" name="Sci. Rep.">
        <title>Draft genome of Tanacetum cinerariifolium, the natural source of mosquito coil.</title>
        <authorList>
            <person name="Yamashiro T."/>
            <person name="Shiraishi A."/>
            <person name="Satake H."/>
            <person name="Nakayama K."/>
        </authorList>
    </citation>
    <scope>NUCLEOTIDE SEQUENCE</scope>
</reference>
<evidence type="ECO:0000259" key="8">
    <source>
        <dbReference type="Pfam" id="PF17917"/>
    </source>
</evidence>
<dbReference type="CDD" id="cd00303">
    <property type="entry name" value="retropepsin_like"/>
    <property type="match status" value="1"/>
</dbReference>
<evidence type="ECO:0000256" key="6">
    <source>
        <dbReference type="ARBA" id="ARBA00022918"/>
    </source>
</evidence>
<evidence type="ECO:0000256" key="3">
    <source>
        <dbReference type="ARBA" id="ARBA00022722"/>
    </source>
</evidence>
<dbReference type="GO" id="GO:0004519">
    <property type="term" value="F:endonuclease activity"/>
    <property type="evidence" value="ECO:0007669"/>
    <property type="project" value="UniProtKB-KW"/>
</dbReference>
<dbReference type="GO" id="GO:0016787">
    <property type="term" value="F:hydrolase activity"/>
    <property type="evidence" value="ECO:0007669"/>
    <property type="project" value="UniProtKB-KW"/>
</dbReference>
<dbReference type="AlphaFoldDB" id="A0A6L2KM85"/>
<proteinExistence type="predicted"/>
<keyword evidence="3" id="KW-0540">Nuclease</keyword>
<keyword evidence="2" id="KW-0548">Nucleotidyltransferase</keyword>
<dbReference type="Pfam" id="PF17917">
    <property type="entry name" value="RT_RNaseH"/>
    <property type="match status" value="1"/>
</dbReference>
<sequence length="502" mass="57861">MMSTFLQMQMQQPSGLWSLPSNTVANPRGDLKDITTRSGVANDGPTIPPTPLPNEVERETETTKDKLDECLALADLGTRINLMPYSVWKKLSLLELTSTRMTFELTDRSTVKPIGVAEDVFIKVEKFYFLADFVVVDYNVNPQVPLILGRPFLRMARALIDVYGKEMTHRVNDEAITFKVRHTSRYSRNYYDETVHQVNVIDVACKEYAQEYDTEGDILYLEKLLNDDPSPNLPSMKNEDLKQVDAIMTKPLIEEPPELELMDLLSHLEYAIFKAANKLPVIISKELKDEEKVAFLKVLNSHKRAIVWKISDIKGIDPRFYTHKILMEDDFKPAVQHQRRVNLKIHEPIHYASKTMTDAQAHYTTTEKELLAVVYAFEKFRPYLVLSKIIVYMDHSALKYLLAKQDAKPRLLRWSLLLQEFDVIIRDKKRAKNLTTDHLSRLENPHEGDLEKKEINETFPLETLGMVASRSDSGTPWFSDIANTMREICSERDVVPTKEEVL</sequence>
<feature type="region of interest" description="Disordered" evidence="7">
    <location>
        <begin position="27"/>
        <end position="61"/>
    </location>
</feature>
<evidence type="ECO:0000256" key="4">
    <source>
        <dbReference type="ARBA" id="ARBA00022759"/>
    </source>
</evidence>
<keyword evidence="5" id="KW-0378">Hydrolase</keyword>
<dbReference type="InterPro" id="IPR043502">
    <property type="entry name" value="DNA/RNA_pol_sf"/>
</dbReference>
<comment type="caution">
    <text evidence="9">The sequence shown here is derived from an EMBL/GenBank/DDBJ whole genome shotgun (WGS) entry which is preliminary data.</text>
</comment>
<evidence type="ECO:0000256" key="2">
    <source>
        <dbReference type="ARBA" id="ARBA00022695"/>
    </source>
</evidence>
<dbReference type="PANTHER" id="PTHR33067:SF9">
    <property type="entry name" value="RNA-DIRECTED DNA POLYMERASE"/>
    <property type="match status" value="1"/>
</dbReference>
<dbReference type="InterPro" id="IPR021109">
    <property type="entry name" value="Peptidase_aspartic_dom_sf"/>
</dbReference>
<protein>
    <recommendedName>
        <fullName evidence="8">Reverse transcriptase RNase H-like domain-containing protein</fullName>
    </recommendedName>
</protein>
<evidence type="ECO:0000256" key="7">
    <source>
        <dbReference type="SAM" id="MobiDB-lite"/>
    </source>
</evidence>
<organism evidence="9">
    <name type="scientific">Tanacetum cinerariifolium</name>
    <name type="common">Dalmatian daisy</name>
    <name type="synonym">Chrysanthemum cinerariifolium</name>
    <dbReference type="NCBI Taxonomy" id="118510"/>
    <lineage>
        <taxon>Eukaryota</taxon>
        <taxon>Viridiplantae</taxon>
        <taxon>Streptophyta</taxon>
        <taxon>Embryophyta</taxon>
        <taxon>Tracheophyta</taxon>
        <taxon>Spermatophyta</taxon>
        <taxon>Magnoliopsida</taxon>
        <taxon>eudicotyledons</taxon>
        <taxon>Gunneridae</taxon>
        <taxon>Pentapetalae</taxon>
        <taxon>asterids</taxon>
        <taxon>campanulids</taxon>
        <taxon>Asterales</taxon>
        <taxon>Asteraceae</taxon>
        <taxon>Asteroideae</taxon>
        <taxon>Anthemideae</taxon>
        <taxon>Anthemidinae</taxon>
        <taxon>Tanacetum</taxon>
    </lineage>
</organism>
<dbReference type="EMBL" id="BKCJ010002730">
    <property type="protein sequence ID" value="GEU50548.1"/>
    <property type="molecule type" value="Genomic_DNA"/>
</dbReference>
<accession>A0A6L2KM85</accession>
<dbReference type="GO" id="GO:0003964">
    <property type="term" value="F:RNA-directed DNA polymerase activity"/>
    <property type="evidence" value="ECO:0007669"/>
    <property type="project" value="UniProtKB-KW"/>
</dbReference>
<dbReference type="InterPro" id="IPR041373">
    <property type="entry name" value="RT_RNaseH"/>
</dbReference>
<evidence type="ECO:0000256" key="1">
    <source>
        <dbReference type="ARBA" id="ARBA00022679"/>
    </source>
</evidence>
<gene>
    <name evidence="9" type="ORF">Tci_022526</name>
</gene>
<dbReference type="CDD" id="cd09274">
    <property type="entry name" value="RNase_HI_RT_Ty3"/>
    <property type="match status" value="1"/>
</dbReference>
<evidence type="ECO:0000256" key="5">
    <source>
        <dbReference type="ARBA" id="ARBA00022801"/>
    </source>
</evidence>
<keyword evidence="6" id="KW-0695">RNA-directed DNA polymerase</keyword>
<keyword evidence="1" id="KW-0808">Transferase</keyword>
<feature type="domain" description="Reverse transcriptase RNase H-like" evidence="8">
    <location>
        <begin position="334"/>
        <end position="421"/>
    </location>
</feature>
<dbReference type="Gene3D" id="2.40.70.10">
    <property type="entry name" value="Acid Proteases"/>
    <property type="match status" value="1"/>
</dbReference>
<evidence type="ECO:0000313" key="9">
    <source>
        <dbReference type="EMBL" id="GEU50548.1"/>
    </source>
</evidence>
<keyword evidence="4" id="KW-0255">Endonuclease</keyword>